<evidence type="ECO:0000313" key="3">
    <source>
        <dbReference type="Proteomes" id="UP001432322"/>
    </source>
</evidence>
<evidence type="ECO:0000256" key="1">
    <source>
        <dbReference type="SAM" id="Phobius"/>
    </source>
</evidence>
<comment type="caution">
    <text evidence="2">The sequence shown here is derived from an EMBL/GenBank/DDBJ whole genome shotgun (WGS) entry which is preliminary data.</text>
</comment>
<dbReference type="AlphaFoldDB" id="A0AAV5VBJ5"/>
<dbReference type="Proteomes" id="UP001432322">
    <property type="component" value="Unassembled WGS sequence"/>
</dbReference>
<reference evidence="2" key="1">
    <citation type="submission" date="2023-10" db="EMBL/GenBank/DDBJ databases">
        <title>Genome assembly of Pristionchus species.</title>
        <authorList>
            <person name="Yoshida K."/>
            <person name="Sommer R.J."/>
        </authorList>
    </citation>
    <scope>NUCLEOTIDE SEQUENCE</scope>
    <source>
        <strain evidence="2">RS5133</strain>
    </source>
</reference>
<gene>
    <name evidence="2" type="ORF">PFISCL1PPCAC_8353</name>
</gene>
<keyword evidence="3" id="KW-1185">Reference proteome</keyword>
<proteinExistence type="predicted"/>
<keyword evidence="1" id="KW-1133">Transmembrane helix</keyword>
<name>A0AAV5VBJ5_9BILA</name>
<feature type="transmembrane region" description="Helical" evidence="1">
    <location>
        <begin position="72"/>
        <end position="94"/>
    </location>
</feature>
<organism evidence="2 3">
    <name type="scientific">Pristionchus fissidentatus</name>
    <dbReference type="NCBI Taxonomy" id="1538716"/>
    <lineage>
        <taxon>Eukaryota</taxon>
        <taxon>Metazoa</taxon>
        <taxon>Ecdysozoa</taxon>
        <taxon>Nematoda</taxon>
        <taxon>Chromadorea</taxon>
        <taxon>Rhabditida</taxon>
        <taxon>Rhabditina</taxon>
        <taxon>Diplogasteromorpha</taxon>
        <taxon>Diplogasteroidea</taxon>
        <taxon>Neodiplogasteridae</taxon>
        <taxon>Pristionchus</taxon>
    </lineage>
</organism>
<keyword evidence="1" id="KW-0812">Transmembrane</keyword>
<evidence type="ECO:0000313" key="2">
    <source>
        <dbReference type="EMBL" id="GMT17056.1"/>
    </source>
</evidence>
<keyword evidence="1" id="KW-0472">Membrane</keyword>
<evidence type="ECO:0008006" key="4">
    <source>
        <dbReference type="Google" id="ProtNLM"/>
    </source>
</evidence>
<feature type="non-terminal residue" evidence="2">
    <location>
        <position position="1"/>
    </location>
</feature>
<sequence length="96" mass="10598">KMSFKPVATTSDVENGTKAAGSNSVFLHRHTCTHCGNACEREIAVDELHHHVLPYHPPNSAWHAVHSQTIHYTINVFLVALVILLTLIAAKFVFGK</sequence>
<accession>A0AAV5VBJ5</accession>
<protein>
    <recommendedName>
        <fullName evidence="4">C2H2-type domain-containing protein</fullName>
    </recommendedName>
</protein>
<dbReference type="EMBL" id="BTSY01000002">
    <property type="protein sequence ID" value="GMT17056.1"/>
    <property type="molecule type" value="Genomic_DNA"/>
</dbReference>